<organism evidence="1">
    <name type="scientific">marine sediment metagenome</name>
    <dbReference type="NCBI Taxonomy" id="412755"/>
    <lineage>
        <taxon>unclassified sequences</taxon>
        <taxon>metagenomes</taxon>
        <taxon>ecological metagenomes</taxon>
    </lineage>
</organism>
<sequence length="299" mass="34333">MNAKGKYWDEAWNTVIGCTKCSPGCLNCWAEKMAGRLAAMAENHPDCQYAKGIGKYWRVIDCHWWNNKIVCDESILDKPLHWRKPRTVFVNNMGDTFHPVVPFEFVNKMCAVMVLCPQHKFLILTKRPDRMLEYFKIQRPRIYFEALKFMTKPEQKQLFNGFPLPNVVLMTTICSQAEADKNIPLILQTPAAQRGLSIEPMLGPVDLKLFKGHTIKTTRLENGKPCYRNLDTGARLSWVVAGCESGPNRRPCKIEWMIDIVQQCQAAGVKVFVKQVDLDGRVSKNMSDWPLELQVRDDL</sequence>
<evidence type="ECO:0000313" key="1">
    <source>
        <dbReference type="EMBL" id="KKN08141.1"/>
    </source>
</evidence>
<dbReference type="InterPro" id="IPR011101">
    <property type="entry name" value="DUF5131"/>
</dbReference>
<gene>
    <name evidence="1" type="ORF">LCGC14_1059530</name>
</gene>
<accession>A0A0F9Q4C4</accession>
<evidence type="ECO:0008006" key="2">
    <source>
        <dbReference type="Google" id="ProtNLM"/>
    </source>
</evidence>
<comment type="caution">
    <text evidence="1">The sequence shown here is derived from an EMBL/GenBank/DDBJ whole genome shotgun (WGS) entry which is preliminary data.</text>
</comment>
<dbReference type="Pfam" id="PF07505">
    <property type="entry name" value="DUF5131"/>
    <property type="match status" value="1"/>
</dbReference>
<protein>
    <recommendedName>
        <fullName evidence="2">Phage protein Gp37/Gp68</fullName>
    </recommendedName>
</protein>
<dbReference type="EMBL" id="LAZR01004488">
    <property type="protein sequence ID" value="KKN08141.1"/>
    <property type="molecule type" value="Genomic_DNA"/>
</dbReference>
<name>A0A0F9Q4C4_9ZZZZ</name>
<proteinExistence type="predicted"/>
<reference evidence="1" key="1">
    <citation type="journal article" date="2015" name="Nature">
        <title>Complex archaea that bridge the gap between prokaryotes and eukaryotes.</title>
        <authorList>
            <person name="Spang A."/>
            <person name="Saw J.H."/>
            <person name="Jorgensen S.L."/>
            <person name="Zaremba-Niedzwiedzka K."/>
            <person name="Martijn J."/>
            <person name="Lind A.E."/>
            <person name="van Eijk R."/>
            <person name="Schleper C."/>
            <person name="Guy L."/>
            <person name="Ettema T.J."/>
        </authorList>
    </citation>
    <scope>NUCLEOTIDE SEQUENCE</scope>
</reference>
<dbReference type="AlphaFoldDB" id="A0A0F9Q4C4"/>